<dbReference type="InterPro" id="IPR035976">
    <property type="entry name" value="Sushi/SCR/CCP_sf"/>
</dbReference>
<dbReference type="PANTHER" id="PTHR19325:SF560">
    <property type="entry name" value="SUSHI, VON WILLEBRAND FACTOR TYPE A, EGF AND PENTRAXIN DOMAIN-CONTAINING PROTEIN 1"/>
    <property type="match status" value="1"/>
</dbReference>
<protein>
    <recommendedName>
        <fullName evidence="6">Sushi domain-containing protein</fullName>
    </recommendedName>
</protein>
<comment type="caution">
    <text evidence="7">The sequence shown here is derived from an EMBL/GenBank/DDBJ whole genome shotgun (WGS) entry which is preliminary data.</text>
</comment>
<evidence type="ECO:0000256" key="3">
    <source>
        <dbReference type="ARBA" id="ARBA00023157"/>
    </source>
</evidence>
<comment type="caution">
    <text evidence="5">Lacks conserved residue(s) required for the propagation of feature annotation.</text>
</comment>
<keyword evidence="2" id="KW-0677">Repeat</keyword>
<name>A0AAE1NTG5_9EUCA</name>
<dbReference type="PROSITE" id="PS50923">
    <property type="entry name" value="SUSHI"/>
    <property type="match status" value="2"/>
</dbReference>
<evidence type="ECO:0000256" key="5">
    <source>
        <dbReference type="PROSITE-ProRule" id="PRU00302"/>
    </source>
</evidence>
<dbReference type="Pfam" id="PF00084">
    <property type="entry name" value="Sushi"/>
    <property type="match status" value="2"/>
</dbReference>
<dbReference type="PANTHER" id="PTHR19325">
    <property type="entry name" value="COMPLEMENT COMPONENT-RELATED SUSHI DOMAIN-CONTAINING"/>
    <property type="match status" value="1"/>
</dbReference>
<organism evidence="7 8">
    <name type="scientific">Petrolisthes manimaculis</name>
    <dbReference type="NCBI Taxonomy" id="1843537"/>
    <lineage>
        <taxon>Eukaryota</taxon>
        <taxon>Metazoa</taxon>
        <taxon>Ecdysozoa</taxon>
        <taxon>Arthropoda</taxon>
        <taxon>Crustacea</taxon>
        <taxon>Multicrustacea</taxon>
        <taxon>Malacostraca</taxon>
        <taxon>Eumalacostraca</taxon>
        <taxon>Eucarida</taxon>
        <taxon>Decapoda</taxon>
        <taxon>Pleocyemata</taxon>
        <taxon>Anomura</taxon>
        <taxon>Galatheoidea</taxon>
        <taxon>Porcellanidae</taxon>
        <taxon>Petrolisthes</taxon>
    </lineage>
</organism>
<dbReference type="SUPFAM" id="SSF57535">
    <property type="entry name" value="Complement control module/SCR domain"/>
    <property type="match status" value="2"/>
</dbReference>
<evidence type="ECO:0000256" key="2">
    <source>
        <dbReference type="ARBA" id="ARBA00022737"/>
    </source>
</evidence>
<keyword evidence="8" id="KW-1185">Reference proteome</keyword>
<feature type="domain" description="Sushi" evidence="6">
    <location>
        <begin position="34"/>
        <end position="98"/>
    </location>
</feature>
<evidence type="ECO:0000259" key="6">
    <source>
        <dbReference type="PROSITE" id="PS50923"/>
    </source>
</evidence>
<dbReference type="CDD" id="cd00033">
    <property type="entry name" value="CCP"/>
    <property type="match status" value="2"/>
</dbReference>
<dbReference type="Gene3D" id="2.10.70.10">
    <property type="entry name" value="Complement Module, domain 1"/>
    <property type="match status" value="2"/>
</dbReference>
<gene>
    <name evidence="7" type="ORF">Pmani_032020</name>
</gene>
<feature type="domain" description="Sushi" evidence="6">
    <location>
        <begin position="1"/>
        <end position="27"/>
    </location>
</feature>
<keyword evidence="1 5" id="KW-0768">Sushi</keyword>
<keyword evidence="4" id="KW-0325">Glycoprotein</keyword>
<evidence type="ECO:0000313" key="8">
    <source>
        <dbReference type="Proteomes" id="UP001292094"/>
    </source>
</evidence>
<keyword evidence="3" id="KW-1015">Disulfide bond</keyword>
<evidence type="ECO:0000256" key="4">
    <source>
        <dbReference type="ARBA" id="ARBA00023180"/>
    </source>
</evidence>
<dbReference type="AlphaFoldDB" id="A0AAE1NTG5"/>
<dbReference type="EMBL" id="JAWZYT010004080">
    <property type="protein sequence ID" value="KAK4295418.1"/>
    <property type="molecule type" value="Genomic_DNA"/>
</dbReference>
<sequence length="103" mass="11848">GYHLIGDGRRDCQGDGSWSGYPPECRENLPPPTVYCTRPPDIAHARHDGADGRVRYGVNETLQYSCHEGYTTRGFSVAKCFLYNNTMQWFGPEIQCEREYIRR</sequence>
<accession>A0AAE1NTG5</accession>
<dbReference type="Proteomes" id="UP001292094">
    <property type="component" value="Unassembled WGS sequence"/>
</dbReference>
<feature type="non-terminal residue" evidence="7">
    <location>
        <position position="103"/>
    </location>
</feature>
<reference evidence="7" key="1">
    <citation type="submission" date="2023-11" db="EMBL/GenBank/DDBJ databases">
        <title>Genome assemblies of two species of porcelain crab, Petrolisthes cinctipes and Petrolisthes manimaculis (Anomura: Porcellanidae).</title>
        <authorList>
            <person name="Angst P."/>
        </authorList>
    </citation>
    <scope>NUCLEOTIDE SEQUENCE</scope>
    <source>
        <strain evidence="7">PB745_02</strain>
        <tissue evidence="7">Gill</tissue>
    </source>
</reference>
<evidence type="ECO:0000313" key="7">
    <source>
        <dbReference type="EMBL" id="KAK4295418.1"/>
    </source>
</evidence>
<dbReference type="InterPro" id="IPR000436">
    <property type="entry name" value="Sushi_SCR_CCP_dom"/>
</dbReference>
<evidence type="ECO:0000256" key="1">
    <source>
        <dbReference type="ARBA" id="ARBA00022659"/>
    </source>
</evidence>
<proteinExistence type="predicted"/>
<dbReference type="SMART" id="SM00032">
    <property type="entry name" value="CCP"/>
    <property type="match status" value="1"/>
</dbReference>
<dbReference type="InterPro" id="IPR050350">
    <property type="entry name" value="Compl-Cell_Adhes-Reg"/>
</dbReference>